<dbReference type="RefSeq" id="XP_049178663.1">
    <property type="nucleotide sequence ID" value="XM_049325809.1"/>
</dbReference>
<feature type="region of interest" description="Disordered" evidence="1">
    <location>
        <begin position="40"/>
        <end position="68"/>
    </location>
</feature>
<evidence type="ECO:0000313" key="2">
    <source>
        <dbReference type="EMBL" id="KAI3402916.1"/>
    </source>
</evidence>
<dbReference type="EMBL" id="JAHUZD010000140">
    <property type="protein sequence ID" value="KAI3402916.1"/>
    <property type="molecule type" value="Genomic_DNA"/>
</dbReference>
<proteinExistence type="predicted"/>
<name>A0AAI9WW90_9ASCO</name>
<keyword evidence="3" id="KW-1185">Reference proteome</keyword>
<gene>
    <name evidence="2" type="ORF">KGF56_004377</name>
</gene>
<dbReference type="Proteomes" id="UP001202479">
    <property type="component" value="Unassembled WGS sequence"/>
</dbReference>
<dbReference type="GeneID" id="73381992"/>
<organism evidence="2 3">
    <name type="scientific">Candida oxycetoniae</name>
    <dbReference type="NCBI Taxonomy" id="497107"/>
    <lineage>
        <taxon>Eukaryota</taxon>
        <taxon>Fungi</taxon>
        <taxon>Dikarya</taxon>
        <taxon>Ascomycota</taxon>
        <taxon>Saccharomycotina</taxon>
        <taxon>Pichiomycetes</taxon>
        <taxon>Debaryomycetaceae</taxon>
        <taxon>Candida/Lodderomyces clade</taxon>
        <taxon>Candida</taxon>
    </lineage>
</organism>
<accession>A0AAI9WW90</accession>
<reference evidence="2" key="1">
    <citation type="journal article" date="2022" name="DNA Res.">
        <title>Genome analysis of five recently described species of the CUG-Ser clade uncovers Candida theae as a new hybrid lineage with pathogenic potential in the Candida parapsilosis species complex.</title>
        <authorList>
            <person name="Mixao V."/>
            <person name="Del Olmo V."/>
            <person name="Hegedusova E."/>
            <person name="Saus E."/>
            <person name="Pryszcz L."/>
            <person name="Cillingova A."/>
            <person name="Nosek J."/>
            <person name="Gabaldon T."/>
        </authorList>
    </citation>
    <scope>NUCLEOTIDE SEQUENCE</scope>
    <source>
        <strain evidence="2">CBS 10844</strain>
    </source>
</reference>
<dbReference type="AlphaFoldDB" id="A0AAI9WW90"/>
<evidence type="ECO:0000256" key="1">
    <source>
        <dbReference type="SAM" id="MobiDB-lite"/>
    </source>
</evidence>
<evidence type="ECO:0000313" key="3">
    <source>
        <dbReference type="Proteomes" id="UP001202479"/>
    </source>
</evidence>
<feature type="compositionally biased region" description="Acidic residues" evidence="1">
    <location>
        <begin position="46"/>
        <end position="65"/>
    </location>
</feature>
<sequence>MAALLTILKLKKGKSTYTLTISSPVTLEAIREQLSLAINNSGGLPEADENATDQMEEGVDEDEENIPVPKSEFEQVEQVEQDEEIINHKSLIPEEIINHKLVIPEELRVAVPQNPAAPFDNQWIELNKDNFKQVSFKDFDILAFSTTPGVDFEIVEAAFIE</sequence>
<comment type="caution">
    <text evidence="2">The sequence shown here is derived from an EMBL/GenBank/DDBJ whole genome shotgun (WGS) entry which is preliminary data.</text>
</comment>
<protein>
    <submittedName>
        <fullName evidence="2">Uncharacterized protein</fullName>
    </submittedName>
</protein>